<dbReference type="GO" id="GO:0000045">
    <property type="term" value="P:autophagosome assembly"/>
    <property type="evidence" value="ECO:0007669"/>
    <property type="project" value="TreeGrafter"/>
</dbReference>
<sequence>MEPEVYTYERYAALATQESTTGLSNLTWSICTMSESELPKARTLPGVLQIGQAGTWVEYKAVTVLRRFDSASRPWLCKLHSIKGPEQPEYILKPEDVGREACVMNIASRLNSIWQEYQVQCCGQAVYVKIYRIFPVGPDMGVVEAVPNAKTLQKLKRDCPTGSRRRERVLQFLQWDESKLNLLAVTTAGLLAMSYMFGLADGHGDNYMVTADGEYFRIDFEHTFGQHPSSADAPRLWLPKAVRVALGDRLEDVICAAQEAVEKLFVIHEELRSLCQVMDMAFPQKQGAVEYLAQLSLEEFRREVQGVRSCSWGKRLKSTFRALGYGRRRDVRHRPMLNVQSPAALLCICRRYPAESAMDLKEFAERLYSTSSLPRLVHFEDASTLIAKLFLNSNPGRGQDGILAARAQIRRKPSRQGRRLPDH</sequence>
<dbReference type="GO" id="GO:0034271">
    <property type="term" value="C:phosphatidylinositol 3-kinase complex, class III, type I"/>
    <property type="evidence" value="ECO:0007669"/>
    <property type="project" value="TreeGrafter"/>
</dbReference>
<dbReference type="GO" id="GO:0006897">
    <property type="term" value="P:endocytosis"/>
    <property type="evidence" value="ECO:0007669"/>
    <property type="project" value="TreeGrafter"/>
</dbReference>
<dbReference type="InterPro" id="IPR036940">
    <property type="entry name" value="PI3/4_kinase_cat_sf"/>
</dbReference>
<dbReference type="GO" id="GO:0000407">
    <property type="term" value="C:phagophore assembly site"/>
    <property type="evidence" value="ECO:0007669"/>
    <property type="project" value="TreeGrafter"/>
</dbReference>
<dbReference type="OrthoDB" id="409410at2759"/>
<keyword evidence="1" id="KW-0808">Transferase</keyword>
<protein>
    <recommendedName>
        <fullName evidence="3">PI3K/PI4K catalytic domain-containing protein</fullName>
    </recommendedName>
</protein>
<dbReference type="EMBL" id="CAJNIZ010029791">
    <property type="protein sequence ID" value="CAE7518734.1"/>
    <property type="molecule type" value="Genomic_DNA"/>
</dbReference>
<dbReference type="PANTHER" id="PTHR10048:SF7">
    <property type="entry name" value="PHOSPHATIDYLINOSITOL 3-KINASE CATALYTIC SUBUNIT TYPE 3"/>
    <property type="match status" value="1"/>
</dbReference>
<dbReference type="GO" id="GO:0005768">
    <property type="term" value="C:endosome"/>
    <property type="evidence" value="ECO:0007669"/>
    <property type="project" value="TreeGrafter"/>
</dbReference>
<evidence type="ECO:0000256" key="2">
    <source>
        <dbReference type="ARBA" id="ARBA00022777"/>
    </source>
</evidence>
<dbReference type="GO" id="GO:0016303">
    <property type="term" value="F:1-phosphatidylinositol-3-kinase activity"/>
    <property type="evidence" value="ECO:0007669"/>
    <property type="project" value="TreeGrafter"/>
</dbReference>
<comment type="caution">
    <text evidence="4">The sequence shown here is derived from an EMBL/GenBank/DDBJ whole genome shotgun (WGS) entry which is preliminary data.</text>
</comment>
<evidence type="ECO:0000256" key="1">
    <source>
        <dbReference type="ARBA" id="ARBA00022679"/>
    </source>
</evidence>
<dbReference type="InterPro" id="IPR011009">
    <property type="entry name" value="Kinase-like_dom_sf"/>
</dbReference>
<name>A0A812T4K0_SYMPI</name>
<keyword evidence="5" id="KW-1185">Reference proteome</keyword>
<dbReference type="PROSITE" id="PS50290">
    <property type="entry name" value="PI3_4_KINASE_3"/>
    <property type="match status" value="1"/>
</dbReference>
<dbReference type="InterPro" id="IPR000403">
    <property type="entry name" value="PI3/4_kinase_cat_dom"/>
</dbReference>
<dbReference type="GO" id="GO:0048015">
    <property type="term" value="P:phosphatidylinositol-mediated signaling"/>
    <property type="evidence" value="ECO:0007669"/>
    <property type="project" value="TreeGrafter"/>
</dbReference>
<dbReference type="GO" id="GO:0034272">
    <property type="term" value="C:phosphatidylinositol 3-kinase complex, class III, type II"/>
    <property type="evidence" value="ECO:0007669"/>
    <property type="project" value="TreeGrafter"/>
</dbReference>
<evidence type="ECO:0000313" key="5">
    <source>
        <dbReference type="Proteomes" id="UP000649617"/>
    </source>
</evidence>
<keyword evidence="2" id="KW-0418">Kinase</keyword>
<dbReference type="Proteomes" id="UP000649617">
    <property type="component" value="Unassembled WGS sequence"/>
</dbReference>
<dbReference type="Gene3D" id="1.10.1070.11">
    <property type="entry name" value="Phosphatidylinositol 3-/4-kinase, catalytic domain"/>
    <property type="match status" value="1"/>
</dbReference>
<dbReference type="SMART" id="SM00146">
    <property type="entry name" value="PI3Kc"/>
    <property type="match status" value="1"/>
</dbReference>
<organism evidence="4 5">
    <name type="scientific">Symbiodinium pilosum</name>
    <name type="common">Dinoflagellate</name>
    <dbReference type="NCBI Taxonomy" id="2952"/>
    <lineage>
        <taxon>Eukaryota</taxon>
        <taxon>Sar</taxon>
        <taxon>Alveolata</taxon>
        <taxon>Dinophyceae</taxon>
        <taxon>Suessiales</taxon>
        <taxon>Symbiodiniaceae</taxon>
        <taxon>Symbiodinium</taxon>
    </lineage>
</organism>
<dbReference type="AlphaFoldDB" id="A0A812T4K0"/>
<feature type="domain" description="PI3K/PI4K catalytic" evidence="3">
    <location>
        <begin position="61"/>
        <end position="339"/>
    </location>
</feature>
<dbReference type="Pfam" id="PF00454">
    <property type="entry name" value="PI3_PI4_kinase"/>
    <property type="match status" value="1"/>
</dbReference>
<gene>
    <name evidence="4" type="ORF">SPIL2461_LOCUS13566</name>
</gene>
<proteinExistence type="predicted"/>
<accession>A0A812T4K0</accession>
<evidence type="ECO:0000313" key="4">
    <source>
        <dbReference type="EMBL" id="CAE7518734.1"/>
    </source>
</evidence>
<dbReference type="GO" id="GO:0005777">
    <property type="term" value="C:peroxisome"/>
    <property type="evidence" value="ECO:0007669"/>
    <property type="project" value="TreeGrafter"/>
</dbReference>
<dbReference type="InterPro" id="IPR015433">
    <property type="entry name" value="PI3/4_kinase"/>
</dbReference>
<evidence type="ECO:0000259" key="3">
    <source>
        <dbReference type="PROSITE" id="PS50290"/>
    </source>
</evidence>
<dbReference type="PANTHER" id="PTHR10048">
    <property type="entry name" value="PHOSPHATIDYLINOSITOL KINASE"/>
    <property type="match status" value="1"/>
</dbReference>
<dbReference type="SUPFAM" id="SSF56112">
    <property type="entry name" value="Protein kinase-like (PK-like)"/>
    <property type="match status" value="1"/>
</dbReference>
<dbReference type="Gene3D" id="3.30.1010.10">
    <property type="entry name" value="Phosphatidylinositol 3-kinase Catalytic Subunit, Chain A, domain 4"/>
    <property type="match status" value="1"/>
</dbReference>
<reference evidence="4" key="1">
    <citation type="submission" date="2021-02" db="EMBL/GenBank/DDBJ databases">
        <authorList>
            <person name="Dougan E. K."/>
            <person name="Rhodes N."/>
            <person name="Thang M."/>
            <person name="Chan C."/>
        </authorList>
    </citation>
    <scope>NUCLEOTIDE SEQUENCE</scope>
</reference>